<name>A0A366L226_9SPHI</name>
<keyword evidence="1" id="KW-0812">Transmembrane</keyword>
<organism evidence="2 3">
    <name type="scientific">Pedobacter miscanthi</name>
    <dbReference type="NCBI Taxonomy" id="2259170"/>
    <lineage>
        <taxon>Bacteria</taxon>
        <taxon>Pseudomonadati</taxon>
        <taxon>Bacteroidota</taxon>
        <taxon>Sphingobacteriia</taxon>
        <taxon>Sphingobacteriales</taxon>
        <taxon>Sphingobacteriaceae</taxon>
        <taxon>Pedobacter</taxon>
    </lineage>
</organism>
<dbReference type="PANTHER" id="PTHR35807:SF1">
    <property type="entry name" value="TRANSCRIPTIONAL REGULATOR REDD"/>
    <property type="match status" value="1"/>
</dbReference>
<accession>A0A366L226</accession>
<dbReference type="InterPro" id="IPR051677">
    <property type="entry name" value="AfsR-DnrI-RedD_regulator"/>
</dbReference>
<keyword evidence="3" id="KW-1185">Reference proteome</keyword>
<protein>
    <submittedName>
        <fullName evidence="2">Galactose oxidase</fullName>
    </submittedName>
</protein>
<evidence type="ECO:0000313" key="2">
    <source>
        <dbReference type="EMBL" id="RBQ07886.1"/>
    </source>
</evidence>
<sequence>MGLKFYILCFTFLFLPFSSLLAQNYGLFFQGHETIPEKRTGLDLGAATPLCFDKNFEISFDLSFMTGYTDYFGYIFRVIDKQGRNIDLIYDKRFLENKHLKLIIDEKVSNIAFDIKINKLFKQWYNIKLRFDLDKQELVLSADGKVYREKIKLKADCYQIFFGATDFKEHEVRDVPPMKLKDIKITDDDRLLYHWPLNEHYGENPSEVIEKKSADVDNPVWIRRLHHDWKLMQEISITGPASVAFDAVQERLFVVTERSLYIHNLNTHKTEIVQYSGGPRPLLPGNRSYYDINSGGLINFYTDQKMVSVFNFISKNWDKRIKTPDVPTNYWHPNYFYSKMDSTLYIIGGYGQYMYKKDVQSYNFKAKTWERPDVKGEFTPRYLAALGASQGGAYILGGYGSSTGQQILNPKNIYDLTYFDVKKRTFKKLYDFVPKEDEFAFANSMIIDEKDKSYYALTFANHVYNSSLRLIKGSLTSPKFEFVGNKIPYTFHDINSFADLYYSPADKKLVSALLFYDPAENRTSVKIYSLQVPAEAYLSSAESQSALIKSKWYLLFSLVPLLVLAFIFYRKKFKNNKTKQLGTTPAISRLIEENEELNEEQTVQQEAEDIRNTIFLFGNMQLFDNQGKDITKQFTPVIKELFLLILLFTIRWERGISSEKLEELLWFDKPIDSARNNRSVNIAKVKTLIEGLGECYISKDTGYWKIKIDHSKLRIDYTDYQNIMMGKKKISKQNLHDLTAIISRGSFLSNTEYSWADTLKSEISNEIIDTCLRTAAGINIADDPEFLISIANCVLNCDPVNEDAIAIKCKTLVFLGKHSIAKSIFENFNKEYKSIYDQSFNKTFQELLG</sequence>
<evidence type="ECO:0000313" key="3">
    <source>
        <dbReference type="Proteomes" id="UP000252081"/>
    </source>
</evidence>
<keyword evidence="1" id="KW-1133">Transmembrane helix</keyword>
<dbReference type="GO" id="GO:0006355">
    <property type="term" value="P:regulation of DNA-templated transcription"/>
    <property type="evidence" value="ECO:0007669"/>
    <property type="project" value="TreeGrafter"/>
</dbReference>
<dbReference type="InterPro" id="IPR015915">
    <property type="entry name" value="Kelch-typ_b-propeller"/>
</dbReference>
<reference evidence="2 3" key="1">
    <citation type="submission" date="2018-07" db="EMBL/GenBank/DDBJ databases">
        <title>A draft genome of a endophytic bacteria, a new species of Pedobacter.</title>
        <authorList>
            <person name="Zhang Z.D."/>
            <person name="Chen Z.J."/>
        </authorList>
    </citation>
    <scope>NUCLEOTIDE SEQUENCE [LARGE SCALE GENOMIC DNA]</scope>
    <source>
        <strain evidence="2 3">RS10</strain>
    </source>
</reference>
<comment type="caution">
    <text evidence="2">The sequence shown here is derived from an EMBL/GenBank/DDBJ whole genome shotgun (WGS) entry which is preliminary data.</text>
</comment>
<feature type="transmembrane region" description="Helical" evidence="1">
    <location>
        <begin position="552"/>
        <end position="569"/>
    </location>
</feature>
<keyword evidence="1" id="KW-0472">Membrane</keyword>
<proteinExistence type="predicted"/>
<evidence type="ECO:0000256" key="1">
    <source>
        <dbReference type="SAM" id="Phobius"/>
    </source>
</evidence>
<dbReference type="Proteomes" id="UP000252081">
    <property type="component" value="Unassembled WGS sequence"/>
</dbReference>
<gene>
    <name evidence="2" type="ORF">DRW42_09805</name>
</gene>
<dbReference type="SUPFAM" id="SSF117281">
    <property type="entry name" value="Kelch motif"/>
    <property type="match status" value="1"/>
</dbReference>
<dbReference type="EMBL" id="QNQU01000007">
    <property type="protein sequence ID" value="RBQ07886.1"/>
    <property type="molecule type" value="Genomic_DNA"/>
</dbReference>
<dbReference type="AlphaFoldDB" id="A0A366L226"/>
<dbReference type="GO" id="GO:0003677">
    <property type="term" value="F:DNA binding"/>
    <property type="evidence" value="ECO:0007669"/>
    <property type="project" value="TreeGrafter"/>
</dbReference>
<dbReference type="PANTHER" id="PTHR35807">
    <property type="entry name" value="TRANSCRIPTIONAL REGULATOR REDD-RELATED"/>
    <property type="match status" value="1"/>
</dbReference>
<dbReference type="Gene3D" id="2.120.10.80">
    <property type="entry name" value="Kelch-type beta propeller"/>
    <property type="match status" value="1"/>
</dbReference>